<feature type="compositionally biased region" description="Low complexity" evidence="1">
    <location>
        <begin position="25"/>
        <end position="37"/>
    </location>
</feature>
<evidence type="ECO:0000313" key="2">
    <source>
        <dbReference type="EMBL" id="KAG6304010.1"/>
    </source>
</evidence>
<dbReference type="Proteomes" id="UP000707071">
    <property type="component" value="Unassembled WGS sequence"/>
</dbReference>
<feature type="region of interest" description="Disordered" evidence="1">
    <location>
        <begin position="1"/>
        <end position="84"/>
    </location>
</feature>
<evidence type="ECO:0008006" key="4">
    <source>
        <dbReference type="Google" id="ProtNLM"/>
    </source>
</evidence>
<gene>
    <name evidence="2" type="ORF">E4U09_002278</name>
</gene>
<reference evidence="2 3" key="1">
    <citation type="journal article" date="2020" name="bioRxiv">
        <title>Whole genome comparisons of ergot fungi reveals the divergence and evolution of species within the genus Claviceps are the result of varying mechanisms driving genome evolution and host range expansion.</title>
        <authorList>
            <person name="Wyka S.A."/>
            <person name="Mondo S.J."/>
            <person name="Liu M."/>
            <person name="Dettman J."/>
            <person name="Nalam V."/>
            <person name="Broders K.D."/>
        </authorList>
    </citation>
    <scope>NUCLEOTIDE SEQUENCE [LARGE SCALE GENOMIC DNA]</scope>
    <source>
        <strain evidence="2 3">Clav52</strain>
    </source>
</reference>
<protein>
    <recommendedName>
        <fullName evidence="4">Early meiotic induction protein 1</fullName>
    </recommendedName>
</protein>
<dbReference type="AlphaFoldDB" id="A0A9P7U311"/>
<dbReference type="InterPro" id="IPR021475">
    <property type="entry name" value="Pants/Emi1-like"/>
</dbReference>
<dbReference type="Pfam" id="PF11326">
    <property type="entry name" value="PANTS-like"/>
    <property type="match status" value="1"/>
</dbReference>
<dbReference type="PANTHER" id="PTHR28052:SF1">
    <property type="entry name" value="UPF0545 PROTEIN C22ORF39"/>
    <property type="match status" value="1"/>
</dbReference>
<evidence type="ECO:0000256" key="1">
    <source>
        <dbReference type="SAM" id="MobiDB-lite"/>
    </source>
</evidence>
<dbReference type="EMBL" id="SRRH01000002">
    <property type="protein sequence ID" value="KAG6304010.1"/>
    <property type="molecule type" value="Genomic_DNA"/>
</dbReference>
<evidence type="ECO:0000313" key="3">
    <source>
        <dbReference type="Proteomes" id="UP000707071"/>
    </source>
</evidence>
<sequence length="244" mass="27049">MGWLWSSSSQPPPQEEQPTAPSLEAPAAPTAQQASTPNDPADTQLEEFLQLIHTAGDESSKPPSSSSSSSSPPTTTPSEDTKPSVLSWLSQKAKTAANNKPDEAPILDPLSESLFPTEMGCAQTFELAWSCSSLGGQFMSLYRHGNMRECSENWDDFWFCMRTRAYSGPVKADLIKQHYRNKAYRKYGGDKPSSEDVWERRTEKVPLGSAFSTPLPVTEEEVNAAREKMREEERKASIRDAENI</sequence>
<keyword evidence="3" id="KW-1185">Reference proteome</keyword>
<comment type="caution">
    <text evidence="2">The sequence shown here is derived from an EMBL/GenBank/DDBJ whole genome shotgun (WGS) entry which is preliminary data.</text>
</comment>
<dbReference type="PANTHER" id="PTHR28052">
    <property type="entry name" value="UPF0545 PROTEIN C22ORF39"/>
    <property type="match status" value="1"/>
</dbReference>
<feature type="compositionally biased region" description="Low complexity" evidence="1">
    <location>
        <begin position="61"/>
        <end position="78"/>
    </location>
</feature>
<accession>A0A9P7U311</accession>
<name>A0A9P7U311_9HYPO</name>
<feature type="region of interest" description="Disordered" evidence="1">
    <location>
        <begin position="209"/>
        <end position="244"/>
    </location>
</feature>
<proteinExistence type="predicted"/>
<feature type="compositionally biased region" description="Basic and acidic residues" evidence="1">
    <location>
        <begin position="223"/>
        <end position="244"/>
    </location>
</feature>
<organism evidence="2 3">
    <name type="scientific">Claviceps aff. purpurea</name>
    <dbReference type="NCBI Taxonomy" id="1967640"/>
    <lineage>
        <taxon>Eukaryota</taxon>
        <taxon>Fungi</taxon>
        <taxon>Dikarya</taxon>
        <taxon>Ascomycota</taxon>
        <taxon>Pezizomycotina</taxon>
        <taxon>Sordariomycetes</taxon>
        <taxon>Hypocreomycetidae</taxon>
        <taxon>Hypocreales</taxon>
        <taxon>Clavicipitaceae</taxon>
        <taxon>Claviceps</taxon>
    </lineage>
</organism>